<keyword evidence="1" id="KW-0255">Endonuclease</keyword>
<dbReference type="InterPro" id="IPR018575">
    <property type="entry name" value="Restrct_endonuc_II_Eco29kI"/>
</dbReference>
<keyword evidence="1" id="KW-0378">Hydrolase</keyword>
<dbReference type="GO" id="GO:0004519">
    <property type="term" value="F:endonuclease activity"/>
    <property type="evidence" value="ECO:0007669"/>
    <property type="project" value="UniProtKB-KW"/>
</dbReference>
<dbReference type="RefSeq" id="WP_093560287.1">
    <property type="nucleotide sequence ID" value="NZ_FPBO01000046.1"/>
</dbReference>
<gene>
    <name evidence="1" type="ORF">SAMN05216552_10467</name>
</gene>
<dbReference type="AlphaFoldDB" id="A0A1I7M0G9"/>
<keyword evidence="1" id="KW-0540">Nuclease</keyword>
<protein>
    <submittedName>
        <fullName evidence="1">Eco29kI restriction endonuclease</fullName>
    </submittedName>
</protein>
<name>A0A1I7M0G9_9BURK</name>
<evidence type="ECO:0000313" key="2">
    <source>
        <dbReference type="Proteomes" id="UP000199391"/>
    </source>
</evidence>
<sequence length="310" mass="34480">MATSKKPASPLASMLTELHTLTERIAAADVTDDPRAAKKIRHGLEHASSHLSKVAESLDPVLRPDSIFDPADPNTAGRVVALTLVAQERHSLARIPDFYGAGVYAIYYKGDFAPYAALRGREHPIYVGKADPDNPAAKDAVRQGTKLSARLNEHARSILKARTTLDIEDFECRFLIVQTGFQKSAEDYLINFFKPIWNSETKICFGLGKHGDSSETRVNKRSPWDTMHPGREWADSTAENQKPLQLIIDQIDAHLARHPPYADIHEIFDRFMGDMKQLGAERFYTPARGRVELDDAPPPADAGAQARLLF</sequence>
<dbReference type="EMBL" id="FPBO01000046">
    <property type="protein sequence ID" value="SFV15415.1"/>
    <property type="molecule type" value="Genomic_DNA"/>
</dbReference>
<dbReference type="STRING" id="1035707.SAMN05216552_10467"/>
<proteinExistence type="predicted"/>
<dbReference type="Proteomes" id="UP000199391">
    <property type="component" value="Unassembled WGS sequence"/>
</dbReference>
<accession>A0A1I7M0G9</accession>
<organism evidence="1 2">
    <name type="scientific">Pseudoduganella namucuonensis</name>
    <dbReference type="NCBI Taxonomy" id="1035707"/>
    <lineage>
        <taxon>Bacteria</taxon>
        <taxon>Pseudomonadati</taxon>
        <taxon>Pseudomonadota</taxon>
        <taxon>Betaproteobacteria</taxon>
        <taxon>Burkholderiales</taxon>
        <taxon>Oxalobacteraceae</taxon>
        <taxon>Telluria group</taxon>
        <taxon>Pseudoduganella</taxon>
    </lineage>
</organism>
<keyword evidence="2" id="KW-1185">Reference proteome</keyword>
<evidence type="ECO:0000313" key="1">
    <source>
        <dbReference type="EMBL" id="SFV15415.1"/>
    </source>
</evidence>
<dbReference type="OrthoDB" id="4187639at2"/>
<reference evidence="2" key="1">
    <citation type="submission" date="2016-10" db="EMBL/GenBank/DDBJ databases">
        <authorList>
            <person name="Varghese N."/>
            <person name="Submissions S."/>
        </authorList>
    </citation>
    <scope>NUCLEOTIDE SEQUENCE [LARGE SCALE GENOMIC DNA]</scope>
    <source>
        <strain evidence="2">CGMCC 1.11014</strain>
    </source>
</reference>
<dbReference type="Pfam" id="PF09517">
    <property type="entry name" value="RE_Eco29kI"/>
    <property type="match status" value="1"/>
</dbReference>